<name>A0ABP9MSY4_9GAMM</name>
<keyword evidence="13" id="KW-1185">Reference proteome</keyword>
<keyword evidence="2 6" id="KW-0808">Transferase</keyword>
<comment type="function">
    <text evidence="6 7">Catalyzes the reversible transfer of the terminal phosphate of ATP to form a long-chain polyphosphate (polyP).</text>
</comment>
<dbReference type="SUPFAM" id="SSF140356">
    <property type="entry name" value="PPK N-terminal domain-like"/>
    <property type="match status" value="1"/>
</dbReference>
<gene>
    <name evidence="12" type="primary">ppk1</name>
    <name evidence="6" type="synonym">ppk</name>
    <name evidence="12" type="ORF">GCM10023338_16860</name>
</gene>
<keyword evidence="4 6" id="KW-0418">Kinase</keyword>
<dbReference type="Pfam" id="PF02503">
    <property type="entry name" value="PP_kinase"/>
    <property type="match status" value="1"/>
</dbReference>
<feature type="domain" description="Polyphosphate kinase middle" evidence="8">
    <location>
        <begin position="127"/>
        <end position="306"/>
    </location>
</feature>
<dbReference type="EC" id="2.7.4.1" evidence="6 7"/>
<keyword evidence="6" id="KW-0460">Magnesium</keyword>
<comment type="caution">
    <text evidence="12">The sequence shown here is derived from an EMBL/GenBank/DDBJ whole genome shotgun (WGS) entry which is preliminary data.</text>
</comment>
<feature type="binding site" evidence="6">
    <location>
        <position position="574"/>
    </location>
    <ligand>
        <name>ATP</name>
        <dbReference type="ChEBI" id="CHEBI:30616"/>
    </ligand>
</feature>
<evidence type="ECO:0000256" key="4">
    <source>
        <dbReference type="ARBA" id="ARBA00022777"/>
    </source>
</evidence>
<evidence type="ECO:0000259" key="9">
    <source>
        <dbReference type="Pfam" id="PF13089"/>
    </source>
</evidence>
<dbReference type="GO" id="GO:0016301">
    <property type="term" value="F:kinase activity"/>
    <property type="evidence" value="ECO:0007669"/>
    <property type="project" value="UniProtKB-KW"/>
</dbReference>
<dbReference type="InterPro" id="IPR003414">
    <property type="entry name" value="PP_kinase"/>
</dbReference>
<evidence type="ECO:0000256" key="3">
    <source>
        <dbReference type="ARBA" id="ARBA00022741"/>
    </source>
</evidence>
<feature type="binding site" evidence="6">
    <location>
        <position position="478"/>
    </location>
    <ligand>
        <name>ATP</name>
        <dbReference type="ChEBI" id="CHEBI:30616"/>
    </ligand>
</feature>
<dbReference type="SUPFAM" id="SSF143724">
    <property type="entry name" value="PHP14-like"/>
    <property type="match status" value="1"/>
</dbReference>
<protein>
    <recommendedName>
        <fullName evidence="6 7">Polyphosphate kinase</fullName>
        <ecNumber evidence="6 7">2.7.4.1</ecNumber>
    </recommendedName>
    <alternativeName>
        <fullName evidence="6">ATP-polyphosphate phosphotransferase</fullName>
    </alternativeName>
    <alternativeName>
        <fullName evidence="6">Polyphosphoric acid kinase</fullName>
    </alternativeName>
</protein>
<feature type="binding site" evidence="6">
    <location>
        <position position="602"/>
    </location>
    <ligand>
        <name>ATP</name>
        <dbReference type="ChEBI" id="CHEBI:30616"/>
    </ligand>
</feature>
<organism evidence="12 13">
    <name type="scientific">Wohlfahrtiimonas larvae</name>
    <dbReference type="NCBI Taxonomy" id="1157986"/>
    <lineage>
        <taxon>Bacteria</taxon>
        <taxon>Pseudomonadati</taxon>
        <taxon>Pseudomonadota</taxon>
        <taxon>Gammaproteobacteria</taxon>
        <taxon>Cardiobacteriales</taxon>
        <taxon>Ignatzschineriaceae</taxon>
        <taxon>Wohlfahrtiimonas</taxon>
    </lineage>
</organism>
<dbReference type="NCBIfam" id="TIGR03705">
    <property type="entry name" value="poly_P_kin"/>
    <property type="match status" value="1"/>
</dbReference>
<dbReference type="RefSeq" id="WP_245831204.1">
    <property type="nucleotide sequence ID" value="NZ_MVDO01000106.1"/>
</dbReference>
<dbReference type="PANTHER" id="PTHR30218">
    <property type="entry name" value="POLYPHOSPHATE KINASE"/>
    <property type="match status" value="1"/>
</dbReference>
<keyword evidence="6" id="KW-0479">Metal-binding</keyword>
<evidence type="ECO:0000259" key="11">
    <source>
        <dbReference type="Pfam" id="PF17941"/>
    </source>
</evidence>
<dbReference type="Proteomes" id="UP001500631">
    <property type="component" value="Unassembled WGS sequence"/>
</dbReference>
<dbReference type="EMBL" id="BAABKE010000005">
    <property type="protein sequence ID" value="GAA5101250.1"/>
    <property type="molecule type" value="Genomic_DNA"/>
</dbReference>
<feature type="domain" description="Polyphosphate kinase N-terminal" evidence="9">
    <location>
        <begin position="16"/>
        <end position="118"/>
    </location>
</feature>
<dbReference type="Gene3D" id="1.20.58.310">
    <property type="entry name" value="Polyphosphate kinase N-terminal domain"/>
    <property type="match status" value="1"/>
</dbReference>
<reference evidence="13" key="1">
    <citation type="journal article" date="2019" name="Int. J. Syst. Evol. Microbiol.">
        <title>The Global Catalogue of Microorganisms (GCM) 10K type strain sequencing project: providing services to taxonomists for standard genome sequencing and annotation.</title>
        <authorList>
            <consortium name="The Broad Institute Genomics Platform"/>
            <consortium name="The Broad Institute Genome Sequencing Center for Infectious Disease"/>
            <person name="Wu L."/>
            <person name="Ma J."/>
        </authorList>
    </citation>
    <scope>NUCLEOTIDE SEQUENCE [LARGE SCALE GENOMIC DNA]</scope>
    <source>
        <strain evidence="13">JCM 18424</strain>
    </source>
</reference>
<dbReference type="PANTHER" id="PTHR30218:SF0">
    <property type="entry name" value="POLYPHOSPHATE KINASE"/>
    <property type="match status" value="1"/>
</dbReference>
<dbReference type="NCBIfam" id="NF003917">
    <property type="entry name" value="PRK05443.1-1"/>
    <property type="match status" value="1"/>
</dbReference>
<keyword evidence="5 6" id="KW-0067">ATP-binding</keyword>
<dbReference type="InterPro" id="IPR036832">
    <property type="entry name" value="PPK_N_dom_sf"/>
</dbReference>
<evidence type="ECO:0000256" key="1">
    <source>
        <dbReference type="ARBA" id="ARBA00022553"/>
    </source>
</evidence>
<dbReference type="NCBIfam" id="NF003918">
    <property type="entry name" value="PRK05443.1-2"/>
    <property type="match status" value="1"/>
</dbReference>
<evidence type="ECO:0000256" key="5">
    <source>
        <dbReference type="ARBA" id="ARBA00022840"/>
    </source>
</evidence>
<dbReference type="InterPro" id="IPR025200">
    <property type="entry name" value="PPK_C_dom2"/>
</dbReference>
<sequence>MDASLTMLTPHTVPLINRERSILAFQERVLAQAKNSMLPLLERLKFIAIVSSNIDEFFEVRMANMQEQIQSGLERIENQSASEWRLSIQAYALKITQEQHQIFFNELLPELKKENIHVLSQQDWSAEQHHWLYHLFTQNMLPVFTPIALDLAHPFPHITNKSLNFIVDLKGTDAYGRNIDTAILPIPENLPHIIELPSPNGETQLTTIQAIIEAFVADIFPSLEILGLYQFRVTRNSHLYIDKEELTNLHQALRGELKQRSFGHAVRLEIECNCPSHLKALLLKEFELSSEDLYATQYHFDFSQIHNILEYVERKPHLIFTPIKRHIPKRWENRIDAFSEINAQDILLHHPYDRFLPVVDFLREASNDPTVRVIRMTVYRTGDDSELMELLVNAARQGKEVNVVVELMARFDEATNLSWASRLEDAGIKIVYGVFGYKTHAKMLLVIREEKNLKGETYLRRYAHIGTGNYHQGNARLYTDFSLLTSHKEVTASISEIFLNLSSLAKIPSLSTIWQSPFNFIDRLLEEIEFEIQEVKAGRKGYIIARMNALMEPIIITALYNASQLGVQIDLIIRGACALKPGIPGLSENIRVRSIVGRFLEHSRVYYFYHAGKEHAYLSSADWMNRNFFRRIEIAVPLYDKEIKQKVIEEGLLWCLEDQTAWCLDGTTGHYKQAYNINPETSVQYRLIQKRLS</sequence>
<evidence type="ECO:0000256" key="7">
    <source>
        <dbReference type="RuleBase" id="RU003800"/>
    </source>
</evidence>
<comment type="cofactor">
    <cofactor evidence="6">
        <name>Mg(2+)</name>
        <dbReference type="ChEBI" id="CHEBI:18420"/>
    </cofactor>
</comment>
<dbReference type="NCBIfam" id="NF003921">
    <property type="entry name" value="PRK05443.2-2"/>
    <property type="match status" value="1"/>
</dbReference>
<dbReference type="Gene3D" id="3.30.870.10">
    <property type="entry name" value="Endonuclease Chain A"/>
    <property type="match status" value="2"/>
</dbReference>
<proteinExistence type="inferred from homology"/>
<evidence type="ECO:0000256" key="6">
    <source>
        <dbReference type="HAMAP-Rule" id="MF_00347"/>
    </source>
</evidence>
<dbReference type="Gene3D" id="3.30.1840.10">
    <property type="entry name" value="Polyphosphate kinase middle domain"/>
    <property type="match status" value="1"/>
</dbReference>
<evidence type="ECO:0000313" key="12">
    <source>
        <dbReference type="EMBL" id="GAA5101250.1"/>
    </source>
</evidence>
<dbReference type="InterPro" id="IPR024953">
    <property type="entry name" value="PP_kinase_middle"/>
</dbReference>
<dbReference type="HAMAP" id="MF_00347">
    <property type="entry name" value="Polyphosphate_kinase"/>
    <property type="match status" value="1"/>
</dbReference>
<dbReference type="PIRSF" id="PIRSF015589">
    <property type="entry name" value="PP_kinase"/>
    <property type="match status" value="1"/>
</dbReference>
<feature type="binding site" evidence="6">
    <location>
        <position position="410"/>
    </location>
    <ligand>
        <name>Mg(2+)</name>
        <dbReference type="ChEBI" id="CHEBI:18420"/>
    </ligand>
</feature>
<feature type="binding site" evidence="6">
    <location>
        <position position="380"/>
    </location>
    <ligand>
        <name>Mg(2+)</name>
        <dbReference type="ChEBI" id="CHEBI:18420"/>
    </ligand>
</feature>
<accession>A0ABP9MSY4</accession>
<comment type="similarity">
    <text evidence="6 7">Belongs to the polyphosphate kinase 1 (PPK1) family.</text>
</comment>
<dbReference type="InterPro" id="IPR025198">
    <property type="entry name" value="PPK_N_dom"/>
</dbReference>
<feature type="domain" description="Polyphosphate kinase C-terminal" evidence="10">
    <location>
        <begin position="516"/>
        <end position="675"/>
    </location>
</feature>
<dbReference type="SUPFAM" id="SSF56024">
    <property type="entry name" value="Phospholipase D/nuclease"/>
    <property type="match status" value="2"/>
</dbReference>
<evidence type="ECO:0000313" key="13">
    <source>
        <dbReference type="Proteomes" id="UP001500631"/>
    </source>
</evidence>
<dbReference type="Pfam" id="PF13089">
    <property type="entry name" value="PP_kinase_N"/>
    <property type="match status" value="1"/>
</dbReference>
<feature type="binding site" evidence="6">
    <location>
        <position position="53"/>
    </location>
    <ligand>
        <name>ATP</name>
        <dbReference type="ChEBI" id="CHEBI:30616"/>
    </ligand>
</feature>
<feature type="active site" description="Phosphohistidine intermediate" evidence="6">
    <location>
        <position position="440"/>
    </location>
</feature>
<evidence type="ECO:0000256" key="2">
    <source>
        <dbReference type="ARBA" id="ARBA00022679"/>
    </source>
</evidence>
<keyword evidence="3 6" id="KW-0547">Nucleotide-binding</keyword>
<evidence type="ECO:0000259" key="10">
    <source>
        <dbReference type="Pfam" id="PF13090"/>
    </source>
</evidence>
<comment type="PTM">
    <text evidence="6 7">An intermediate of this reaction is the autophosphorylated ppk in which a phosphate is covalently linked to a histidine residue through a N-P bond.</text>
</comment>
<comment type="catalytic activity">
    <reaction evidence="6 7">
        <text>[phosphate](n) + ATP = [phosphate](n+1) + ADP</text>
        <dbReference type="Rhea" id="RHEA:19573"/>
        <dbReference type="Rhea" id="RHEA-COMP:9859"/>
        <dbReference type="Rhea" id="RHEA-COMP:14280"/>
        <dbReference type="ChEBI" id="CHEBI:16838"/>
        <dbReference type="ChEBI" id="CHEBI:30616"/>
        <dbReference type="ChEBI" id="CHEBI:456216"/>
        <dbReference type="EC" id="2.7.4.1"/>
    </reaction>
</comment>
<dbReference type="Pfam" id="PF13090">
    <property type="entry name" value="PP_kinase_C"/>
    <property type="match status" value="1"/>
</dbReference>
<dbReference type="InterPro" id="IPR036830">
    <property type="entry name" value="PP_kinase_middle_dom_sf"/>
</dbReference>
<keyword evidence="1 6" id="KW-0597">Phosphoprotein</keyword>
<dbReference type="Pfam" id="PF17941">
    <property type="entry name" value="PP_kinase_C_1"/>
    <property type="match status" value="1"/>
</dbReference>
<feature type="domain" description="Polyphosphate kinase C-terminal" evidence="11">
    <location>
        <begin position="337"/>
        <end position="504"/>
    </location>
</feature>
<dbReference type="InterPro" id="IPR041108">
    <property type="entry name" value="PP_kinase_C_1"/>
</dbReference>
<evidence type="ECO:0000259" key="8">
    <source>
        <dbReference type="Pfam" id="PF02503"/>
    </source>
</evidence>